<dbReference type="GO" id="GO:0007165">
    <property type="term" value="P:signal transduction"/>
    <property type="evidence" value="ECO:0007669"/>
    <property type="project" value="UniProtKB-KW"/>
</dbReference>
<keyword evidence="3 10" id="KW-0716">Sensory transduction</keyword>
<dbReference type="GO" id="GO:0004984">
    <property type="term" value="F:olfactory receptor activity"/>
    <property type="evidence" value="ECO:0007669"/>
    <property type="project" value="InterPro"/>
</dbReference>
<keyword evidence="9 10" id="KW-0807">Transducer</keyword>
<evidence type="ECO:0000256" key="2">
    <source>
        <dbReference type="ARBA" id="ARBA00022475"/>
    </source>
</evidence>
<keyword evidence="4 10" id="KW-0812">Transmembrane</keyword>
<evidence type="ECO:0000256" key="6">
    <source>
        <dbReference type="ARBA" id="ARBA00022989"/>
    </source>
</evidence>
<dbReference type="Pfam" id="PF02949">
    <property type="entry name" value="7tm_6"/>
    <property type="match status" value="1"/>
</dbReference>
<evidence type="ECO:0000256" key="3">
    <source>
        <dbReference type="ARBA" id="ARBA00022606"/>
    </source>
</evidence>
<dbReference type="PANTHER" id="PTHR21137:SF35">
    <property type="entry name" value="ODORANT RECEPTOR 19A-RELATED"/>
    <property type="match status" value="1"/>
</dbReference>
<sequence length="389" mass="45446">MSLLSYSITLFRVFGLWFSDEYTYSWKNILYFLYNIFAVSTLYLFTITQLISLLNTFDDPQEFTNASFMVLTLIAVCAKIYDMILNRKTIGKMMKILNENTFKPRDSVELKIQADFHFQIKLLTIVYGILSESAVSSFTRASIIRDIPDRELLFNAWVPFNLSKPFYYWMCYIHQIIASYYSASFNVAFDSFFPALLLATCAQLKMLKHRFNIIDINVKKNIKLNSKKNHWKKEEREKYFLVDCVKHHLAIHEFAKLSNEIFSISIFLQYFTSTVVLCVSTFNLSSLKPLSKEFTALIIYLSCMFLQIYMFCSCAYFVTIESESVRTSIYESNWLSLDSINKKNSIIIMTRTLKPIKYTSGHVVELSLMSFTSLLKMSYSAYNLLQQAK</sequence>
<evidence type="ECO:0000256" key="4">
    <source>
        <dbReference type="ARBA" id="ARBA00022692"/>
    </source>
</evidence>
<comment type="similarity">
    <text evidence="10">Belongs to the insect chemoreceptor superfamily. Heteromeric odorant receptor channel (TC 1.A.69) family.</text>
</comment>
<evidence type="ECO:0000256" key="8">
    <source>
        <dbReference type="ARBA" id="ARBA00023170"/>
    </source>
</evidence>
<keyword evidence="6 10" id="KW-1133">Transmembrane helix</keyword>
<dbReference type="PANTHER" id="PTHR21137">
    <property type="entry name" value="ODORANT RECEPTOR"/>
    <property type="match status" value="1"/>
</dbReference>
<comment type="caution">
    <text evidence="10">Lacks conserved residue(s) required for the propagation of feature annotation.</text>
</comment>
<accession>A0A3Q9EJJ5</accession>
<dbReference type="EMBL" id="MK048964">
    <property type="protein sequence ID" value="AZQ24905.1"/>
    <property type="molecule type" value="mRNA"/>
</dbReference>
<feature type="transmembrane region" description="Helical" evidence="10">
    <location>
        <begin position="261"/>
        <end position="282"/>
    </location>
</feature>
<organism evidence="11">
    <name type="scientific">Aphidius gifuensis</name>
    <name type="common">Parasitoid wasp</name>
    <dbReference type="NCBI Taxonomy" id="684658"/>
    <lineage>
        <taxon>Eukaryota</taxon>
        <taxon>Metazoa</taxon>
        <taxon>Ecdysozoa</taxon>
        <taxon>Arthropoda</taxon>
        <taxon>Hexapoda</taxon>
        <taxon>Insecta</taxon>
        <taxon>Pterygota</taxon>
        <taxon>Neoptera</taxon>
        <taxon>Endopterygota</taxon>
        <taxon>Hymenoptera</taxon>
        <taxon>Apocrita</taxon>
        <taxon>Ichneumonoidea</taxon>
        <taxon>Braconidae</taxon>
        <taxon>Aphidiinae</taxon>
        <taxon>Aphidius</taxon>
    </lineage>
</organism>
<dbReference type="InterPro" id="IPR004117">
    <property type="entry name" value="7tm6_olfct_rcpt"/>
</dbReference>
<evidence type="ECO:0000256" key="7">
    <source>
        <dbReference type="ARBA" id="ARBA00023136"/>
    </source>
</evidence>
<feature type="transmembrane region" description="Helical" evidence="10">
    <location>
        <begin position="32"/>
        <end position="54"/>
    </location>
</feature>
<evidence type="ECO:0000313" key="11">
    <source>
        <dbReference type="EMBL" id="AZQ24905.1"/>
    </source>
</evidence>
<reference evidence="11" key="1">
    <citation type="journal article" date="2018" name="Front. Physiol.">
        <title>Differential Expression Analysis of Olfactory Genes Based on a Combination of Sequencing Platforms and Behavioral Investigations in Aphidius gifuensis.</title>
        <authorList>
            <person name="Fan J."/>
            <person name="Zhang Q."/>
            <person name="Xu Q."/>
            <person name="Xue W."/>
            <person name="Han Z."/>
            <person name="Sun J."/>
            <person name="Chen J."/>
        </authorList>
    </citation>
    <scope>NUCLEOTIDE SEQUENCE</scope>
</reference>
<evidence type="ECO:0000256" key="10">
    <source>
        <dbReference type="RuleBase" id="RU351113"/>
    </source>
</evidence>
<keyword evidence="8 10" id="KW-0675">Receptor</keyword>
<dbReference type="GO" id="GO:0005549">
    <property type="term" value="F:odorant binding"/>
    <property type="evidence" value="ECO:0007669"/>
    <property type="project" value="InterPro"/>
</dbReference>
<keyword evidence="7 10" id="KW-0472">Membrane</keyword>
<feature type="transmembrane region" description="Helical" evidence="10">
    <location>
        <begin position="294"/>
        <end position="318"/>
    </location>
</feature>
<proteinExistence type="evidence at transcript level"/>
<feature type="transmembrane region" description="Helical" evidence="10">
    <location>
        <begin position="66"/>
        <end position="85"/>
    </location>
</feature>
<keyword evidence="2" id="KW-1003">Cell membrane</keyword>
<protein>
    <recommendedName>
        <fullName evidence="10">Odorant receptor</fullName>
    </recommendedName>
</protein>
<evidence type="ECO:0000256" key="1">
    <source>
        <dbReference type="ARBA" id="ARBA00004651"/>
    </source>
</evidence>
<comment type="subcellular location">
    <subcellularLocation>
        <location evidence="1 10">Cell membrane</location>
        <topology evidence="1 10">Multi-pass membrane protein</topology>
    </subcellularLocation>
</comment>
<evidence type="ECO:0000256" key="9">
    <source>
        <dbReference type="ARBA" id="ARBA00023224"/>
    </source>
</evidence>
<dbReference type="OrthoDB" id="6597368at2759"/>
<keyword evidence="5 10" id="KW-0552">Olfaction</keyword>
<name>A0A3Q9EJJ5_APHGI</name>
<dbReference type="AlphaFoldDB" id="A0A3Q9EJJ5"/>
<dbReference type="GO" id="GO:0005886">
    <property type="term" value="C:plasma membrane"/>
    <property type="evidence" value="ECO:0007669"/>
    <property type="project" value="UniProtKB-SubCell"/>
</dbReference>
<evidence type="ECO:0000256" key="5">
    <source>
        <dbReference type="ARBA" id="ARBA00022725"/>
    </source>
</evidence>